<name>A0ABY8WWI3_9BACT</name>
<evidence type="ECO:0000259" key="9">
    <source>
        <dbReference type="Pfam" id="PF12704"/>
    </source>
</evidence>
<evidence type="ECO:0000256" key="4">
    <source>
        <dbReference type="ARBA" id="ARBA00022989"/>
    </source>
</evidence>
<feature type="domain" description="ABC3 transporter permease C-terminal" evidence="8">
    <location>
        <begin position="328"/>
        <end position="449"/>
    </location>
</feature>
<organism evidence="10 11">
    <name type="scientific">Candidatus Southlakia epibionticum</name>
    <dbReference type="NCBI Taxonomy" id="3043284"/>
    <lineage>
        <taxon>Bacteria</taxon>
        <taxon>Candidatus Saccharimonadota</taxon>
        <taxon>Candidatus Saccharimonadia</taxon>
        <taxon>Candidatus Saccharimonadales</taxon>
        <taxon>Candidatus Saccharimonadaceae</taxon>
        <taxon>Candidatus Southlakia</taxon>
    </lineage>
</organism>
<keyword evidence="3 7" id="KW-0812">Transmembrane</keyword>
<feature type="transmembrane region" description="Helical" evidence="7">
    <location>
        <begin position="321"/>
        <end position="342"/>
    </location>
</feature>
<proteinExistence type="inferred from homology"/>
<evidence type="ECO:0000256" key="6">
    <source>
        <dbReference type="ARBA" id="ARBA00038076"/>
    </source>
</evidence>
<feature type="transmembrane region" description="Helical" evidence="7">
    <location>
        <begin position="375"/>
        <end position="394"/>
    </location>
</feature>
<dbReference type="PANTHER" id="PTHR30572">
    <property type="entry name" value="MEMBRANE COMPONENT OF TRANSPORTER-RELATED"/>
    <property type="match status" value="1"/>
</dbReference>
<keyword evidence="2" id="KW-1003">Cell membrane</keyword>
<dbReference type="Pfam" id="PF02687">
    <property type="entry name" value="FtsX"/>
    <property type="match status" value="1"/>
</dbReference>
<keyword evidence="11" id="KW-1185">Reference proteome</keyword>
<feature type="domain" description="MacB-like periplasmic core" evidence="9">
    <location>
        <begin position="21"/>
        <end position="300"/>
    </location>
</feature>
<comment type="subcellular location">
    <subcellularLocation>
        <location evidence="1">Cell membrane</location>
        <topology evidence="1">Multi-pass membrane protein</topology>
    </subcellularLocation>
</comment>
<feature type="transmembrane region" description="Helical" evidence="7">
    <location>
        <begin position="21"/>
        <end position="41"/>
    </location>
</feature>
<evidence type="ECO:0000313" key="10">
    <source>
        <dbReference type="EMBL" id="WIO46392.1"/>
    </source>
</evidence>
<dbReference type="Proteomes" id="UP001177295">
    <property type="component" value="Chromosome"/>
</dbReference>
<evidence type="ECO:0000313" key="11">
    <source>
        <dbReference type="Proteomes" id="UP001177295"/>
    </source>
</evidence>
<evidence type="ECO:0000256" key="2">
    <source>
        <dbReference type="ARBA" id="ARBA00022475"/>
    </source>
</evidence>
<evidence type="ECO:0000256" key="1">
    <source>
        <dbReference type="ARBA" id="ARBA00004651"/>
    </source>
</evidence>
<dbReference type="RefSeq" id="WP_376753921.1">
    <property type="nucleotide sequence ID" value="NZ_CP124550.1"/>
</dbReference>
<dbReference type="PANTHER" id="PTHR30572:SF4">
    <property type="entry name" value="ABC TRANSPORTER PERMEASE YTRF"/>
    <property type="match status" value="1"/>
</dbReference>
<feature type="transmembrane region" description="Helical" evidence="7">
    <location>
        <begin position="414"/>
        <end position="439"/>
    </location>
</feature>
<sequence length="456" mass="49567">MRRIDIIKRAGRNLRHARMRTILTVLAISVGGFAITVSLMAGEGARQYIDRIIANNINPKGLIITKDKKLVAGGVTTGAASDLREYNPNATSYYGQDYESVTQADIDKLRQNKQIKDVEPLYQLQPKYVSFSNVKDKKYIANVMMRDNSIRTETSAGKSLDAGVELKAGEAVLPESYLETLGVRRPHDIIGKKLTVVVAQTPQKVDNQVIAKAYAEGGEAAVRTLVEPKELRKEFTIVAVTKKSPDQMANQSSISIAPSSAKEISEFSTVGTDAYQKYLTVTATTADGISPDTAKESLEKSGFHAMTARDAQQMLFRFVNILQTIVLSFGVLALIVSVFGIVNTQYISVLERTQQIGLMKALGASRRDIGKLFRYESAWIGFFGGAVGILLAWITGAALNPAISNAIGLGKNHLLIFTPSAGIIVLVLLVVVAMLAGFFPSRKAAKLDPIEALRTE</sequence>
<accession>A0ABY8WWI3</accession>
<dbReference type="InterPro" id="IPR025857">
    <property type="entry name" value="MacB_PCD"/>
</dbReference>
<gene>
    <name evidence="10" type="ORF">SEML1_0795</name>
</gene>
<reference evidence="10 11" key="1">
    <citation type="journal article" date="2023" name="Cell">
        <title>Genetic manipulation of Patescibacteria provides mechanistic insights into microbial dark matter and the epibiotic lifestyle.</title>
        <authorList>
            <person name="Wang Y."/>
            <person name="Gallagher L.A."/>
            <person name="Andrade P.A."/>
            <person name="Liu A."/>
            <person name="Humphreys I.R."/>
            <person name="Turkarslan S."/>
            <person name="Cutler K.J."/>
            <person name="Arrieta-Ortiz M.L."/>
            <person name="Li Y."/>
            <person name="Radey M.C."/>
            <person name="McLean J.S."/>
            <person name="Cong Q."/>
            <person name="Baker D."/>
            <person name="Baliga N.S."/>
            <person name="Peterson S.B."/>
            <person name="Mougous J.D."/>
        </authorList>
    </citation>
    <scope>NUCLEOTIDE SEQUENCE [LARGE SCALE GENOMIC DNA]</scope>
    <source>
        <strain evidence="10 11">ML1</strain>
    </source>
</reference>
<keyword evidence="5 7" id="KW-0472">Membrane</keyword>
<protein>
    <submittedName>
        <fullName evidence="10">ABC transporter permease</fullName>
    </submittedName>
</protein>
<evidence type="ECO:0000256" key="3">
    <source>
        <dbReference type="ARBA" id="ARBA00022692"/>
    </source>
</evidence>
<dbReference type="Pfam" id="PF12704">
    <property type="entry name" value="MacB_PCD"/>
    <property type="match status" value="1"/>
</dbReference>
<dbReference type="InterPro" id="IPR050250">
    <property type="entry name" value="Macrolide_Exporter_MacB"/>
</dbReference>
<dbReference type="InterPro" id="IPR003838">
    <property type="entry name" value="ABC3_permease_C"/>
</dbReference>
<keyword evidence="4 7" id="KW-1133">Transmembrane helix</keyword>
<evidence type="ECO:0000256" key="5">
    <source>
        <dbReference type="ARBA" id="ARBA00023136"/>
    </source>
</evidence>
<evidence type="ECO:0000256" key="7">
    <source>
        <dbReference type="SAM" id="Phobius"/>
    </source>
</evidence>
<evidence type="ECO:0000259" key="8">
    <source>
        <dbReference type="Pfam" id="PF02687"/>
    </source>
</evidence>
<dbReference type="EMBL" id="CP124550">
    <property type="protein sequence ID" value="WIO46392.1"/>
    <property type="molecule type" value="Genomic_DNA"/>
</dbReference>
<comment type="similarity">
    <text evidence="6">Belongs to the ABC-4 integral membrane protein family.</text>
</comment>